<organism evidence="3 4">
    <name type="scientific">Ascobolus immersus RN42</name>
    <dbReference type="NCBI Taxonomy" id="1160509"/>
    <lineage>
        <taxon>Eukaryota</taxon>
        <taxon>Fungi</taxon>
        <taxon>Dikarya</taxon>
        <taxon>Ascomycota</taxon>
        <taxon>Pezizomycotina</taxon>
        <taxon>Pezizomycetes</taxon>
        <taxon>Pezizales</taxon>
        <taxon>Ascobolaceae</taxon>
        <taxon>Ascobolus</taxon>
    </lineage>
</organism>
<feature type="domain" description="Histone deacetylase" evidence="2">
    <location>
        <begin position="268"/>
        <end position="553"/>
    </location>
</feature>
<dbReference type="OrthoDB" id="5232919at2759"/>
<reference evidence="3 4" key="1">
    <citation type="journal article" date="2018" name="Nat. Ecol. Evol.">
        <title>Pezizomycetes genomes reveal the molecular basis of ectomycorrhizal truffle lifestyle.</title>
        <authorList>
            <person name="Murat C."/>
            <person name="Payen T."/>
            <person name="Noel B."/>
            <person name="Kuo A."/>
            <person name="Morin E."/>
            <person name="Chen J."/>
            <person name="Kohler A."/>
            <person name="Krizsan K."/>
            <person name="Balestrini R."/>
            <person name="Da Silva C."/>
            <person name="Montanini B."/>
            <person name="Hainaut M."/>
            <person name="Levati E."/>
            <person name="Barry K.W."/>
            <person name="Belfiori B."/>
            <person name="Cichocki N."/>
            <person name="Clum A."/>
            <person name="Dockter R.B."/>
            <person name="Fauchery L."/>
            <person name="Guy J."/>
            <person name="Iotti M."/>
            <person name="Le Tacon F."/>
            <person name="Lindquist E.A."/>
            <person name="Lipzen A."/>
            <person name="Malagnac F."/>
            <person name="Mello A."/>
            <person name="Molinier V."/>
            <person name="Miyauchi S."/>
            <person name="Poulain J."/>
            <person name="Riccioni C."/>
            <person name="Rubini A."/>
            <person name="Sitrit Y."/>
            <person name="Splivallo R."/>
            <person name="Traeger S."/>
            <person name="Wang M."/>
            <person name="Zifcakova L."/>
            <person name="Wipf D."/>
            <person name="Zambonelli A."/>
            <person name="Paolocci F."/>
            <person name="Nowrousian M."/>
            <person name="Ottonello S."/>
            <person name="Baldrian P."/>
            <person name="Spatafora J.W."/>
            <person name="Henrissat B."/>
            <person name="Nagy L.G."/>
            <person name="Aury J.M."/>
            <person name="Wincker P."/>
            <person name="Grigoriev I.V."/>
            <person name="Bonfante P."/>
            <person name="Martin F.M."/>
        </authorList>
    </citation>
    <scope>NUCLEOTIDE SEQUENCE [LARGE SCALE GENOMIC DNA]</scope>
    <source>
        <strain evidence="3 4">RN42</strain>
    </source>
</reference>
<feature type="compositionally biased region" description="Low complexity" evidence="1">
    <location>
        <begin position="674"/>
        <end position="685"/>
    </location>
</feature>
<feature type="compositionally biased region" description="Polar residues" evidence="1">
    <location>
        <begin position="8"/>
        <end position="32"/>
    </location>
</feature>
<dbReference type="AlphaFoldDB" id="A0A3N4INP7"/>
<dbReference type="GO" id="GO:0005634">
    <property type="term" value="C:nucleus"/>
    <property type="evidence" value="ECO:0007669"/>
    <property type="project" value="TreeGrafter"/>
</dbReference>
<feature type="compositionally biased region" description="Low complexity" evidence="1">
    <location>
        <begin position="773"/>
        <end position="808"/>
    </location>
</feature>
<feature type="region of interest" description="Disordered" evidence="1">
    <location>
        <begin position="609"/>
        <end position="637"/>
    </location>
</feature>
<dbReference type="InterPro" id="IPR037138">
    <property type="entry name" value="His_deacetylse_dom_sf"/>
</dbReference>
<protein>
    <submittedName>
        <fullName evidence="3">Arginase/deacetylase</fullName>
    </submittedName>
</protein>
<feature type="region of interest" description="Disordered" evidence="1">
    <location>
        <begin position="1"/>
        <end position="118"/>
    </location>
</feature>
<dbReference type="InterPro" id="IPR000286">
    <property type="entry name" value="HDACs"/>
</dbReference>
<dbReference type="PANTHER" id="PTHR47558">
    <property type="entry name" value="HISTONE DEACETYLASE HOS3"/>
    <property type="match status" value="1"/>
</dbReference>
<feature type="compositionally biased region" description="Polar residues" evidence="1">
    <location>
        <begin position="823"/>
        <end position="849"/>
    </location>
</feature>
<dbReference type="InterPro" id="IPR023801">
    <property type="entry name" value="His_deacetylse_dom"/>
</dbReference>
<proteinExistence type="predicted"/>
<dbReference type="Pfam" id="PF00850">
    <property type="entry name" value="Hist_deacetyl"/>
    <property type="match status" value="1"/>
</dbReference>
<dbReference type="SUPFAM" id="SSF52768">
    <property type="entry name" value="Arginase/deacetylase"/>
    <property type="match status" value="1"/>
</dbReference>
<evidence type="ECO:0000256" key="1">
    <source>
        <dbReference type="SAM" id="MobiDB-lite"/>
    </source>
</evidence>
<dbReference type="GO" id="GO:0004407">
    <property type="term" value="F:histone deacetylase activity"/>
    <property type="evidence" value="ECO:0007669"/>
    <property type="project" value="TreeGrafter"/>
</dbReference>
<dbReference type="Proteomes" id="UP000275078">
    <property type="component" value="Unassembled WGS sequence"/>
</dbReference>
<gene>
    <name evidence="3" type="ORF">BJ508DRAFT_233342</name>
</gene>
<dbReference type="PRINTS" id="PR01270">
    <property type="entry name" value="HDASUPER"/>
</dbReference>
<dbReference type="InterPro" id="IPR053244">
    <property type="entry name" value="HDAC_HD_type_1"/>
</dbReference>
<keyword evidence="4" id="KW-1185">Reference proteome</keyword>
<feature type="compositionally biased region" description="Polar residues" evidence="1">
    <location>
        <begin position="103"/>
        <end position="118"/>
    </location>
</feature>
<evidence type="ECO:0000313" key="3">
    <source>
        <dbReference type="EMBL" id="RPA87782.1"/>
    </source>
</evidence>
<feature type="region of interest" description="Disordered" evidence="1">
    <location>
        <begin position="900"/>
        <end position="980"/>
    </location>
</feature>
<evidence type="ECO:0000313" key="4">
    <source>
        <dbReference type="Proteomes" id="UP000275078"/>
    </source>
</evidence>
<feature type="compositionally biased region" description="Low complexity" evidence="1">
    <location>
        <begin position="37"/>
        <end position="50"/>
    </location>
</feature>
<feature type="compositionally biased region" description="Polar residues" evidence="1">
    <location>
        <begin position="686"/>
        <end position="700"/>
    </location>
</feature>
<dbReference type="PANTHER" id="PTHR47558:SF1">
    <property type="entry name" value="HISTONE DEACETYLASE HOS3"/>
    <property type="match status" value="1"/>
</dbReference>
<dbReference type="InterPro" id="IPR023696">
    <property type="entry name" value="Ureohydrolase_dom_sf"/>
</dbReference>
<feature type="compositionally biased region" description="Basic and acidic residues" evidence="1">
    <location>
        <begin position="961"/>
        <end position="980"/>
    </location>
</feature>
<sequence length="980" mass="106449">MSSHRRTSVNTSALESQLHQMSISTPSAGNTLPTHPPSSSGPAPPARSSSIQNGPSGGPPRTSTSLSRRSSQTFSPSSQRSYSNLRASASQQTPPPSSANIPPRTSTSMSVRKRASVTNIRTVTPQRSMSSLSRKSSMALKSPPLPADHIYLLDPEPPQHPAPTIVLLHDASYKHRFARPNASEDDLDSIVEKPERLIAATLGACAAQTRLGSDKVTVIKTDRMGSLFDPAVKLVHGNQDGTFAWPEELGVLCREAEEKLRNGECEVPDKFHQGDLYLCPESREDMEGCIGAVYEGVDRIFTEPEVGGALPARRAFVCIRPPGHHCAEDEPSGFCWINNVHIGIAHAAQKHGLTHAAILDFDLHHGDGSQSIAWTINDLHEQARKPTNIPKIGYFSLHDINSYPCELGDMEKVKNASLNLNAHGQFIHNVHFEHYETVDQFWKLYEEKYTSILVKAKEFLTKSIAQWMTVKGNAKKRPKAAIFLSAGFDASEHEGSSMQRHKVHVPTAFFQRFTQEATLLAEDESTYCDGRVLSVLEGGYSNRAITSGVMAHVVGLATAPLQLFGQQQTPFEESWWSTESLMELERQEKKKKPRVPLTGNYLSATAASERRAVVQPTTPTKSSVPQSPTTAVPPSPPKPVFVDWATAALELSKQFIPEHMRPVQEVESYSPTEAVRPASRAVSRAGTSMGTRPASQTRGRNSAMGIHPEPEVNSNARVLRERKAKVPPIVAEKVSRADRRRTVAVTSTPQESELSHEPPKKAVIKLYSEKSQRPASAMASSRTTSPPSSETSTAPTRRPAATAPRKPTSVGAGPTRRPATAMGGSNSNAPPRTLTRKASTSSVRKSSPPTDVDALTTGMAGVHLTPTTIDVDAVAALEADIARKKAELERARQLREQQSFQKYHQQRGAPVPARGKATNKDLSPIQIAANKFGGGLKGSPATPVGRGQIEESLPSPPSSDKGGEWEAHRLERVEESGDDE</sequence>
<accession>A0A3N4INP7</accession>
<feature type="compositionally biased region" description="Low complexity" evidence="1">
    <location>
        <begin position="59"/>
        <end position="92"/>
    </location>
</feature>
<feature type="region of interest" description="Disordered" evidence="1">
    <location>
        <begin position="667"/>
        <end position="854"/>
    </location>
</feature>
<dbReference type="STRING" id="1160509.A0A3N4INP7"/>
<dbReference type="EMBL" id="ML119646">
    <property type="protein sequence ID" value="RPA87782.1"/>
    <property type="molecule type" value="Genomic_DNA"/>
</dbReference>
<name>A0A3N4INP7_ASCIM</name>
<dbReference type="Gene3D" id="3.40.800.20">
    <property type="entry name" value="Histone deacetylase domain"/>
    <property type="match status" value="1"/>
</dbReference>
<dbReference type="GO" id="GO:0010468">
    <property type="term" value="P:regulation of gene expression"/>
    <property type="evidence" value="ECO:0007669"/>
    <property type="project" value="UniProtKB-ARBA"/>
</dbReference>
<evidence type="ECO:0000259" key="2">
    <source>
        <dbReference type="Pfam" id="PF00850"/>
    </source>
</evidence>